<dbReference type="EMBL" id="MUYV01000005">
    <property type="protein sequence ID" value="OOS25260.1"/>
    <property type="molecule type" value="Genomic_DNA"/>
</dbReference>
<accession>A0A1T0CSE2</accession>
<keyword evidence="1" id="KW-0732">Signal</keyword>
<sequence length="182" mass="21102">MVKSSLINDNTQKHCYGECFWADFNKVMVMKKLAMGLLFSTVSVSAFADTPTFKTLATEQDTFELCQDMATALNSNNMNPKHMTAIMEPYWSWSDLQPEKSLAVVENQVIELAHKGVPIWGSPIDVIPYNTTKFGKDNYVRHEFMLRRENLGLWYQCTFYKSKNDWKLLSFTFNDNVHNFLD</sequence>
<name>A0A1T0CSE2_9GAMM</name>
<dbReference type="AlphaFoldDB" id="A0A1T0CSE2"/>
<feature type="chain" id="PRO_5012368512" description="DUF4440 domain-containing protein" evidence="1">
    <location>
        <begin position="49"/>
        <end position="182"/>
    </location>
</feature>
<organism evidence="2 3">
    <name type="scientific">Moraxella porci DSM 25326</name>
    <dbReference type="NCBI Taxonomy" id="573983"/>
    <lineage>
        <taxon>Bacteria</taxon>
        <taxon>Pseudomonadati</taxon>
        <taxon>Pseudomonadota</taxon>
        <taxon>Gammaproteobacteria</taxon>
        <taxon>Moraxellales</taxon>
        <taxon>Moraxellaceae</taxon>
        <taxon>Moraxella</taxon>
    </lineage>
</organism>
<feature type="signal peptide" evidence="1">
    <location>
        <begin position="1"/>
        <end position="48"/>
    </location>
</feature>
<gene>
    <name evidence="2" type="ORF">B0681_04320</name>
</gene>
<reference evidence="2 3" key="1">
    <citation type="submission" date="2017-02" db="EMBL/GenBank/DDBJ databases">
        <title>Draft genome sequence of Moraxella porci CCUG 54912T type strain.</title>
        <authorList>
            <person name="Salva-Serra F."/>
            <person name="Engstrom-Jakobsson H."/>
            <person name="Thorell K."/>
            <person name="Jaen-Luchoro D."/>
            <person name="Gonzales-Siles L."/>
            <person name="Karlsson R."/>
            <person name="Yazdan S."/>
            <person name="Boulund F."/>
            <person name="Johnning A."/>
            <person name="Engstrand L."/>
            <person name="Kristiansson E."/>
            <person name="Moore E."/>
        </authorList>
    </citation>
    <scope>NUCLEOTIDE SEQUENCE [LARGE SCALE GENOMIC DNA]</scope>
    <source>
        <strain evidence="2 3">CCUG 54912</strain>
    </source>
</reference>
<evidence type="ECO:0000313" key="3">
    <source>
        <dbReference type="Proteomes" id="UP000190683"/>
    </source>
</evidence>
<comment type="caution">
    <text evidence="2">The sequence shown here is derived from an EMBL/GenBank/DDBJ whole genome shotgun (WGS) entry which is preliminary data.</text>
</comment>
<proteinExistence type="predicted"/>
<dbReference type="STRING" id="573983.B0681_04320"/>
<evidence type="ECO:0008006" key="4">
    <source>
        <dbReference type="Google" id="ProtNLM"/>
    </source>
</evidence>
<dbReference type="Proteomes" id="UP000190683">
    <property type="component" value="Unassembled WGS sequence"/>
</dbReference>
<evidence type="ECO:0000256" key="1">
    <source>
        <dbReference type="SAM" id="SignalP"/>
    </source>
</evidence>
<evidence type="ECO:0000313" key="2">
    <source>
        <dbReference type="EMBL" id="OOS25260.1"/>
    </source>
</evidence>
<keyword evidence="3" id="KW-1185">Reference proteome</keyword>
<protein>
    <recommendedName>
        <fullName evidence="4">DUF4440 domain-containing protein</fullName>
    </recommendedName>
</protein>